<dbReference type="KEGG" id="lfp:Y981_12995"/>
<dbReference type="HOGENOM" id="CLU_147233_1_0_0"/>
<dbReference type="InterPro" id="IPR029068">
    <property type="entry name" value="Glyas_Bleomycin-R_OHBP_Dase"/>
</dbReference>
<protein>
    <submittedName>
        <fullName evidence="2">Glyoxalase/bleomycin resistance protein</fullName>
    </submittedName>
</protein>
<proteinExistence type="predicted"/>
<dbReference type="Pfam" id="PF00903">
    <property type="entry name" value="Glyoxalase"/>
    <property type="match status" value="1"/>
</dbReference>
<reference evidence="2 3" key="2">
    <citation type="journal article" date="2015" name="Biomed. Res. Int.">
        <title>Effects of Arsenite Resistance on the Growth and Functional Gene Expression of Leptospirillum ferriphilum and Acidithiobacillus thiooxidans in Pure Culture and Coculture.</title>
        <authorList>
            <person name="Jiang H."/>
            <person name="Liang Y."/>
            <person name="Yin H."/>
            <person name="Xiao Y."/>
            <person name="Guo X."/>
            <person name="Xu Y."/>
            <person name="Hu Q."/>
            <person name="Liu H."/>
            <person name="Liu X."/>
        </authorList>
    </citation>
    <scope>NUCLEOTIDE SEQUENCE [LARGE SCALE GENOMIC DNA]</scope>
    <source>
        <strain evidence="2 3">YSK</strain>
    </source>
</reference>
<dbReference type="Gene3D" id="3.10.180.10">
    <property type="entry name" value="2,3-Dihydroxybiphenyl 1,2-Dioxygenase, domain 1"/>
    <property type="match status" value="1"/>
</dbReference>
<dbReference type="InterPro" id="IPR037523">
    <property type="entry name" value="VOC_core"/>
</dbReference>
<organism evidence="2 3">
    <name type="scientific">Leptospirillum ferriphilum YSK</name>
    <dbReference type="NCBI Taxonomy" id="1441628"/>
    <lineage>
        <taxon>Bacteria</taxon>
        <taxon>Pseudomonadati</taxon>
        <taxon>Nitrospirota</taxon>
        <taxon>Nitrospiria</taxon>
        <taxon>Nitrospirales</taxon>
        <taxon>Nitrospiraceae</taxon>
        <taxon>Leptospirillum</taxon>
    </lineage>
</organism>
<feature type="domain" description="VOC" evidence="1">
    <location>
        <begin position="5"/>
        <end position="126"/>
    </location>
</feature>
<sequence length="141" mass="16324">MKIRFLDHVAIPVSDLERSIRWYRDVLGLERRYEREWGDYPAMLCAGDTCVALIYPPNGTPNAGEGPGIERIPDRHIAFNTDRPGFDEALQEIRRRNIPYTYDDHGISLSFYFFDPDNHWIEITTFDLPAGRKPGDPETPE</sequence>
<dbReference type="CDD" id="cd06587">
    <property type="entry name" value="VOC"/>
    <property type="match status" value="1"/>
</dbReference>
<accession>A0A059XWS4</accession>
<dbReference type="InterPro" id="IPR050383">
    <property type="entry name" value="GlyoxalaseI/FosfomycinResist"/>
</dbReference>
<dbReference type="Proteomes" id="UP000027059">
    <property type="component" value="Chromosome"/>
</dbReference>
<dbReference type="AlphaFoldDB" id="A0A059XWS4"/>
<keyword evidence="3" id="KW-1185">Reference proteome</keyword>
<name>A0A059XWS4_9BACT</name>
<dbReference type="PROSITE" id="PS51819">
    <property type="entry name" value="VOC"/>
    <property type="match status" value="1"/>
</dbReference>
<evidence type="ECO:0000313" key="2">
    <source>
        <dbReference type="EMBL" id="AIA31328.1"/>
    </source>
</evidence>
<dbReference type="OrthoDB" id="9804944at2"/>
<reference evidence="3" key="1">
    <citation type="submission" date="2014-02" db="EMBL/GenBank/DDBJ databases">
        <title>Complete genome sequence and comparative genomic analysis of the nitrogen-fixing bacterium Leptospirillum ferriphilum YSK.</title>
        <authorList>
            <person name="Guo X."/>
            <person name="Yin H."/>
            <person name="Liang Y."/>
            <person name="Hu Q."/>
            <person name="Ma L."/>
            <person name="Xiao Y."/>
            <person name="Zhang X."/>
            <person name="Qiu G."/>
            <person name="Liu X."/>
        </authorList>
    </citation>
    <scope>NUCLEOTIDE SEQUENCE [LARGE SCALE GENOMIC DNA]</scope>
    <source>
        <strain evidence="3">YSK</strain>
    </source>
</reference>
<dbReference type="RefSeq" id="WP_014962216.1">
    <property type="nucleotide sequence ID" value="NZ_CP007243.1"/>
</dbReference>
<evidence type="ECO:0000313" key="3">
    <source>
        <dbReference type="Proteomes" id="UP000027059"/>
    </source>
</evidence>
<dbReference type="SUPFAM" id="SSF54593">
    <property type="entry name" value="Glyoxalase/Bleomycin resistance protein/Dihydroxybiphenyl dioxygenase"/>
    <property type="match status" value="1"/>
</dbReference>
<evidence type="ECO:0000259" key="1">
    <source>
        <dbReference type="PROSITE" id="PS51819"/>
    </source>
</evidence>
<dbReference type="EMBL" id="CP007243">
    <property type="protein sequence ID" value="AIA31328.1"/>
    <property type="molecule type" value="Genomic_DNA"/>
</dbReference>
<dbReference type="InterPro" id="IPR004360">
    <property type="entry name" value="Glyas_Fos-R_dOase_dom"/>
</dbReference>
<gene>
    <name evidence="2" type="ORF">Y981_12995</name>
</gene>
<dbReference type="PANTHER" id="PTHR21366">
    <property type="entry name" value="GLYOXALASE FAMILY PROTEIN"/>
    <property type="match status" value="1"/>
</dbReference>